<keyword evidence="3" id="KW-1185">Reference proteome</keyword>
<dbReference type="PANTHER" id="PTHR34094:SF1">
    <property type="entry name" value="PROTEIN FAM185A"/>
    <property type="match status" value="1"/>
</dbReference>
<protein>
    <submittedName>
        <fullName evidence="2">DUF4097 family beta strand repeat-containing protein</fullName>
    </submittedName>
</protein>
<feature type="domain" description="DUF4097" evidence="1">
    <location>
        <begin position="47"/>
        <end position="311"/>
    </location>
</feature>
<reference evidence="2 3" key="1">
    <citation type="submission" date="2024-09" db="EMBL/GenBank/DDBJ databases">
        <authorList>
            <person name="Sun Q."/>
            <person name="Mori K."/>
        </authorList>
    </citation>
    <scope>NUCLEOTIDE SEQUENCE [LARGE SCALE GENOMIC DNA]</scope>
    <source>
        <strain evidence="2 3">CCM 4839</strain>
    </source>
</reference>
<dbReference type="RefSeq" id="WP_204820547.1">
    <property type="nucleotide sequence ID" value="NZ_JANHOF010000013.1"/>
</dbReference>
<organism evidence="2 3">
    <name type="scientific">Paenibacillus mendelii</name>
    <dbReference type="NCBI Taxonomy" id="206163"/>
    <lineage>
        <taxon>Bacteria</taxon>
        <taxon>Bacillati</taxon>
        <taxon>Bacillota</taxon>
        <taxon>Bacilli</taxon>
        <taxon>Bacillales</taxon>
        <taxon>Paenibacillaceae</taxon>
        <taxon>Paenibacillus</taxon>
    </lineage>
</organism>
<dbReference type="Gene3D" id="2.160.20.120">
    <property type="match status" value="1"/>
</dbReference>
<accession>A0ABV6JE91</accession>
<evidence type="ECO:0000313" key="2">
    <source>
        <dbReference type="EMBL" id="MFC0393779.1"/>
    </source>
</evidence>
<dbReference type="Proteomes" id="UP001589818">
    <property type="component" value="Unassembled WGS sequence"/>
</dbReference>
<evidence type="ECO:0000259" key="1">
    <source>
        <dbReference type="Pfam" id="PF13349"/>
    </source>
</evidence>
<proteinExistence type="predicted"/>
<evidence type="ECO:0000313" key="3">
    <source>
        <dbReference type="Proteomes" id="UP001589818"/>
    </source>
</evidence>
<gene>
    <name evidence="2" type="ORF">ACFFJ8_20720</name>
</gene>
<name>A0ABV6JE91_9BACL</name>
<dbReference type="InterPro" id="IPR025164">
    <property type="entry name" value="Toastrack_DUF4097"/>
</dbReference>
<comment type="caution">
    <text evidence="2">The sequence shown here is derived from an EMBL/GenBank/DDBJ whole genome shotgun (WGS) entry which is preliminary data.</text>
</comment>
<dbReference type="PANTHER" id="PTHR34094">
    <property type="match status" value="1"/>
</dbReference>
<dbReference type="EMBL" id="JBHLVF010000034">
    <property type="protein sequence ID" value="MFC0393779.1"/>
    <property type="molecule type" value="Genomic_DNA"/>
</dbReference>
<sequence>MRNWIIIAAILVVVGLIGLGVTFKSTGFSIGTVEIEKQQQAVDAAGVERIRIENDSADITIVPSASDQIKAELSGNVSQKFIDDVKLSLKKEGDQVTIRTESHTGFTIGINILNLKLKVELPEREYRELVLDSSSGEIQVQDMLAQTFEIEAESGDISLEELTGDQMSVKTSSGDIMLGKLTGKEINVHASSGDIKLEKATADELTIDVSSGDIKLKDADAKLLVDTSSGEIVVSQAAITHPMTLSTGSGDVVIHTDRQPESAQIRYNSGSGDLVNSWKDHKSSTDGDDYETITFGDGSVIVSVETGSGDLLLGRR</sequence>
<dbReference type="Pfam" id="PF13349">
    <property type="entry name" value="DUF4097"/>
    <property type="match status" value="1"/>
</dbReference>